<dbReference type="EMBL" id="BARS01000698">
    <property type="protein sequence ID" value="GAF81279.1"/>
    <property type="molecule type" value="Genomic_DNA"/>
</dbReference>
<gene>
    <name evidence="2" type="ORF">S01H1_01581</name>
</gene>
<sequence>MRVELGAQPFITIAVTVRKVTKNMVYVFISGLQLCMVFIAASKVW</sequence>
<evidence type="ECO:0000256" key="1">
    <source>
        <dbReference type="SAM" id="Phobius"/>
    </source>
</evidence>
<keyword evidence="1" id="KW-0472">Membrane</keyword>
<reference evidence="2" key="1">
    <citation type="journal article" date="2014" name="Front. Microbiol.">
        <title>High frequency of phylogenetically diverse reductive dehalogenase-homologous genes in deep subseafloor sedimentary metagenomes.</title>
        <authorList>
            <person name="Kawai M."/>
            <person name="Futagami T."/>
            <person name="Toyoda A."/>
            <person name="Takaki Y."/>
            <person name="Nishi S."/>
            <person name="Hori S."/>
            <person name="Arai W."/>
            <person name="Tsubouchi T."/>
            <person name="Morono Y."/>
            <person name="Uchiyama I."/>
            <person name="Ito T."/>
            <person name="Fujiyama A."/>
            <person name="Inagaki F."/>
            <person name="Takami H."/>
        </authorList>
    </citation>
    <scope>NUCLEOTIDE SEQUENCE</scope>
    <source>
        <strain evidence="2">Expedition CK06-06</strain>
    </source>
</reference>
<dbReference type="AlphaFoldDB" id="X0SJU3"/>
<protein>
    <submittedName>
        <fullName evidence="2">Uncharacterized protein</fullName>
    </submittedName>
</protein>
<keyword evidence="1" id="KW-0812">Transmembrane</keyword>
<comment type="caution">
    <text evidence="2">The sequence shown here is derived from an EMBL/GenBank/DDBJ whole genome shotgun (WGS) entry which is preliminary data.</text>
</comment>
<name>X0SJU3_9ZZZZ</name>
<accession>X0SJU3</accession>
<proteinExistence type="predicted"/>
<feature type="transmembrane region" description="Helical" evidence="1">
    <location>
        <begin position="24"/>
        <end position="41"/>
    </location>
</feature>
<evidence type="ECO:0000313" key="2">
    <source>
        <dbReference type="EMBL" id="GAF81279.1"/>
    </source>
</evidence>
<organism evidence="2">
    <name type="scientific">marine sediment metagenome</name>
    <dbReference type="NCBI Taxonomy" id="412755"/>
    <lineage>
        <taxon>unclassified sequences</taxon>
        <taxon>metagenomes</taxon>
        <taxon>ecological metagenomes</taxon>
    </lineage>
</organism>
<keyword evidence="1" id="KW-1133">Transmembrane helix</keyword>